<proteinExistence type="predicted"/>
<reference evidence="2 3" key="1">
    <citation type="submission" date="2020-11" db="EMBL/GenBank/DDBJ databases">
        <title>genome sequence of strain KACC 18849.</title>
        <authorList>
            <person name="Gao J."/>
            <person name="Zhang X."/>
        </authorList>
    </citation>
    <scope>NUCLEOTIDE SEQUENCE [LARGE SCALE GENOMIC DNA]</scope>
    <source>
        <strain evidence="2 3">KACC 18849</strain>
    </source>
</reference>
<dbReference type="InterPro" id="IPR010064">
    <property type="entry name" value="HK97-gp10_tail"/>
</dbReference>
<evidence type="ECO:0000313" key="2">
    <source>
        <dbReference type="EMBL" id="MBI1682384.1"/>
    </source>
</evidence>
<gene>
    <name evidence="2" type="ORF">I4Q42_01735</name>
</gene>
<evidence type="ECO:0000313" key="3">
    <source>
        <dbReference type="Proteomes" id="UP000639859"/>
    </source>
</evidence>
<name>A0ABS0SS18_9CAUL</name>
<sequence>MTGAKAHAARLKRIQGEEMVREVGKALFAAGNMIEVEAEISITAGSVSGAGHIPSKPGSPPNRDTGVLDGNIETTLVEPLKVEISSNAPYSAALEFGTSKMAARPYMRPAAQKKKAEAVELVRRAVKKVVDQAGQGNPKG</sequence>
<keyword evidence="3" id="KW-1185">Reference proteome</keyword>
<dbReference type="Proteomes" id="UP000639859">
    <property type="component" value="Unassembled WGS sequence"/>
</dbReference>
<accession>A0ABS0SS18</accession>
<feature type="region of interest" description="Disordered" evidence="1">
    <location>
        <begin position="47"/>
        <end position="69"/>
    </location>
</feature>
<comment type="caution">
    <text evidence="2">The sequence shown here is derived from an EMBL/GenBank/DDBJ whole genome shotgun (WGS) entry which is preliminary data.</text>
</comment>
<dbReference type="EMBL" id="JADWOX010000001">
    <property type="protein sequence ID" value="MBI1682384.1"/>
    <property type="molecule type" value="Genomic_DNA"/>
</dbReference>
<protein>
    <submittedName>
        <fullName evidence="2">HK97 gp10 family phage protein</fullName>
    </submittedName>
</protein>
<dbReference type="RefSeq" id="WP_408611042.1">
    <property type="nucleotide sequence ID" value="NZ_JADWOX010000001.1"/>
</dbReference>
<dbReference type="NCBIfam" id="TIGR01725">
    <property type="entry name" value="phge_HK97_gp10"/>
    <property type="match status" value="1"/>
</dbReference>
<organism evidence="2 3">
    <name type="scientific">Caulobacter hibisci</name>
    <dbReference type="NCBI Taxonomy" id="2035993"/>
    <lineage>
        <taxon>Bacteria</taxon>
        <taxon>Pseudomonadati</taxon>
        <taxon>Pseudomonadota</taxon>
        <taxon>Alphaproteobacteria</taxon>
        <taxon>Caulobacterales</taxon>
        <taxon>Caulobacteraceae</taxon>
        <taxon>Caulobacter</taxon>
    </lineage>
</organism>
<evidence type="ECO:0000256" key="1">
    <source>
        <dbReference type="SAM" id="MobiDB-lite"/>
    </source>
</evidence>